<evidence type="ECO:0000313" key="3">
    <source>
        <dbReference type="EMBL" id="KIK06063.1"/>
    </source>
</evidence>
<evidence type="ECO:0000313" key="4">
    <source>
        <dbReference type="Proteomes" id="UP000054477"/>
    </source>
</evidence>
<dbReference type="EMBL" id="KN838555">
    <property type="protein sequence ID" value="KIK06063.1"/>
    <property type="molecule type" value="Genomic_DNA"/>
</dbReference>
<dbReference type="Proteomes" id="UP000054477">
    <property type="component" value="Unassembled WGS sequence"/>
</dbReference>
<dbReference type="AlphaFoldDB" id="A0A0C9YD23"/>
<proteinExistence type="predicted"/>
<sequence length="184" mass="20459">MPSIPAYTVFILFSFILPSFACPPLPRQLDTKFEGHTSPPTTALGSLPEPPKPKCVYSCPQRDGENRGLIAKVDALGYEQGYSIFECVYAAPEEYNNARTCWYYKTSGKQALRSKAISCPAQAPSCESPSSSVSYTSSASNPPTQYHKMPAKPLFSKQDDIIPEIPTWVETGRYMLWLKEHPVQ</sequence>
<protein>
    <submittedName>
        <fullName evidence="3">Uncharacterized protein</fullName>
    </submittedName>
</protein>
<dbReference type="HOGENOM" id="CLU_126118_0_0_1"/>
<reference evidence="3 4" key="1">
    <citation type="submission" date="2014-04" db="EMBL/GenBank/DDBJ databases">
        <authorList>
            <consortium name="DOE Joint Genome Institute"/>
            <person name="Kuo A."/>
            <person name="Kohler A."/>
            <person name="Nagy L.G."/>
            <person name="Floudas D."/>
            <person name="Copeland A."/>
            <person name="Barry K.W."/>
            <person name="Cichocki N."/>
            <person name="Veneault-Fourrey C."/>
            <person name="LaButti K."/>
            <person name="Lindquist E.A."/>
            <person name="Lipzen A."/>
            <person name="Lundell T."/>
            <person name="Morin E."/>
            <person name="Murat C."/>
            <person name="Sun H."/>
            <person name="Tunlid A."/>
            <person name="Henrissat B."/>
            <person name="Grigoriev I.V."/>
            <person name="Hibbett D.S."/>
            <person name="Martin F."/>
            <person name="Nordberg H.P."/>
            <person name="Cantor M.N."/>
            <person name="Hua S.X."/>
        </authorList>
    </citation>
    <scope>NUCLEOTIDE SEQUENCE [LARGE SCALE GENOMIC DNA]</scope>
    <source>
        <strain evidence="3 4">LaAM-08-1</strain>
    </source>
</reference>
<keyword evidence="4" id="KW-1185">Reference proteome</keyword>
<feature type="signal peptide" evidence="2">
    <location>
        <begin position="1"/>
        <end position="21"/>
    </location>
</feature>
<name>A0A0C9YD23_9AGAR</name>
<evidence type="ECO:0000256" key="1">
    <source>
        <dbReference type="SAM" id="MobiDB-lite"/>
    </source>
</evidence>
<dbReference type="OrthoDB" id="2978948at2759"/>
<feature type="region of interest" description="Disordered" evidence="1">
    <location>
        <begin position="123"/>
        <end position="150"/>
    </location>
</feature>
<feature type="compositionally biased region" description="Low complexity" evidence="1">
    <location>
        <begin position="123"/>
        <end position="143"/>
    </location>
</feature>
<gene>
    <name evidence="3" type="ORF">K443DRAFT_90170</name>
</gene>
<evidence type="ECO:0000256" key="2">
    <source>
        <dbReference type="SAM" id="SignalP"/>
    </source>
</evidence>
<organism evidence="3 4">
    <name type="scientific">Laccaria amethystina LaAM-08-1</name>
    <dbReference type="NCBI Taxonomy" id="1095629"/>
    <lineage>
        <taxon>Eukaryota</taxon>
        <taxon>Fungi</taxon>
        <taxon>Dikarya</taxon>
        <taxon>Basidiomycota</taxon>
        <taxon>Agaricomycotina</taxon>
        <taxon>Agaricomycetes</taxon>
        <taxon>Agaricomycetidae</taxon>
        <taxon>Agaricales</taxon>
        <taxon>Agaricineae</taxon>
        <taxon>Hydnangiaceae</taxon>
        <taxon>Laccaria</taxon>
    </lineage>
</organism>
<reference evidence="4" key="2">
    <citation type="submission" date="2015-01" db="EMBL/GenBank/DDBJ databases">
        <title>Evolutionary Origins and Diversification of the Mycorrhizal Mutualists.</title>
        <authorList>
            <consortium name="DOE Joint Genome Institute"/>
            <consortium name="Mycorrhizal Genomics Consortium"/>
            <person name="Kohler A."/>
            <person name="Kuo A."/>
            <person name="Nagy L.G."/>
            <person name="Floudas D."/>
            <person name="Copeland A."/>
            <person name="Barry K.W."/>
            <person name="Cichocki N."/>
            <person name="Veneault-Fourrey C."/>
            <person name="LaButti K."/>
            <person name="Lindquist E.A."/>
            <person name="Lipzen A."/>
            <person name="Lundell T."/>
            <person name="Morin E."/>
            <person name="Murat C."/>
            <person name="Riley R."/>
            <person name="Ohm R."/>
            <person name="Sun H."/>
            <person name="Tunlid A."/>
            <person name="Henrissat B."/>
            <person name="Grigoriev I.V."/>
            <person name="Hibbett D.S."/>
            <person name="Martin F."/>
        </authorList>
    </citation>
    <scope>NUCLEOTIDE SEQUENCE [LARGE SCALE GENOMIC DNA]</scope>
    <source>
        <strain evidence="4">LaAM-08-1</strain>
    </source>
</reference>
<keyword evidence="2" id="KW-0732">Signal</keyword>
<feature type="chain" id="PRO_5002223232" evidence="2">
    <location>
        <begin position="22"/>
        <end position="184"/>
    </location>
</feature>
<accession>A0A0C9YD23</accession>